<dbReference type="GO" id="GO:0003723">
    <property type="term" value="F:RNA binding"/>
    <property type="evidence" value="ECO:0007669"/>
    <property type="project" value="UniProtKB-KW"/>
</dbReference>
<protein>
    <recommendedName>
        <fullName evidence="4">Methionine--tRNA ligase, cytoplasmic</fullName>
        <ecNumber evidence="3">6.1.1.10</ecNumber>
    </recommendedName>
    <alternativeName>
        <fullName evidence="12">Methionyl-tRNA synthetase</fullName>
    </alternativeName>
</protein>
<evidence type="ECO:0000256" key="15">
    <source>
        <dbReference type="SAM" id="MobiDB-lite"/>
    </source>
</evidence>
<evidence type="ECO:0000256" key="3">
    <source>
        <dbReference type="ARBA" id="ARBA00012838"/>
    </source>
</evidence>
<dbReference type="Gene3D" id="3.40.30.10">
    <property type="entry name" value="Glutaredoxin"/>
    <property type="match status" value="1"/>
</dbReference>
<dbReference type="OrthoDB" id="5844513at2759"/>
<evidence type="ECO:0000256" key="4">
    <source>
        <dbReference type="ARBA" id="ARBA00018335"/>
    </source>
</evidence>
<feature type="domain" description="WHEP-TRS" evidence="17">
    <location>
        <begin position="962"/>
        <end position="1017"/>
    </location>
</feature>
<comment type="subcellular location">
    <subcellularLocation>
        <location evidence="1">Cytoplasm</location>
    </subcellularLocation>
</comment>
<dbReference type="KEGG" id="dsi:Dsimw501_GD25352"/>
<keyword evidence="5" id="KW-0963">Cytoplasm</keyword>
<proteinExistence type="inferred from homology"/>
<dbReference type="FunFam" id="1.10.287.10:FF:000014">
    <property type="entry name" value="Methionyl-tRNA synthetase"/>
    <property type="match status" value="3"/>
</dbReference>
<dbReference type="GO" id="GO:0006431">
    <property type="term" value="P:methionyl-tRNA aminoacylation"/>
    <property type="evidence" value="ECO:0007669"/>
    <property type="project" value="InterPro"/>
</dbReference>
<dbReference type="InterPro" id="IPR036282">
    <property type="entry name" value="Glutathione-S-Trfase_C_sf"/>
</dbReference>
<gene>
    <name evidence="18" type="primary">Dsim\GD25352</name>
    <name evidence="18" type="ORF">Dsimw501_GD25352</name>
</gene>
<dbReference type="GO" id="GO:0004825">
    <property type="term" value="F:methionine-tRNA ligase activity"/>
    <property type="evidence" value="ECO:0007669"/>
    <property type="project" value="UniProtKB-EC"/>
</dbReference>
<name>A0A0J9RHI7_DROSI</name>
<dbReference type="InterPro" id="IPR009068">
    <property type="entry name" value="uS15_NS1_RNA-bd_sf"/>
</dbReference>
<dbReference type="CDD" id="cd00814">
    <property type="entry name" value="MetRS_core"/>
    <property type="match status" value="1"/>
</dbReference>
<dbReference type="InterPro" id="IPR000738">
    <property type="entry name" value="WHEP-TRS_dom"/>
</dbReference>
<dbReference type="GO" id="GO:0005524">
    <property type="term" value="F:ATP binding"/>
    <property type="evidence" value="ECO:0007669"/>
    <property type="project" value="UniProtKB-KW"/>
</dbReference>
<dbReference type="FunFam" id="2.20.28.20:FF:000001">
    <property type="entry name" value="Methionine--tRNA ligase"/>
    <property type="match status" value="1"/>
</dbReference>
<feature type="domain" description="WHEP-TRS" evidence="17">
    <location>
        <begin position="891"/>
        <end position="947"/>
    </location>
</feature>
<dbReference type="NCBIfam" id="TIGR00398">
    <property type="entry name" value="metG"/>
    <property type="match status" value="1"/>
</dbReference>
<evidence type="ECO:0000256" key="11">
    <source>
        <dbReference type="ARBA" id="ARBA00023146"/>
    </source>
</evidence>
<dbReference type="Gene3D" id="2.20.28.20">
    <property type="entry name" value="Methionyl-tRNA synthetase, Zn-domain"/>
    <property type="match status" value="1"/>
</dbReference>
<reference evidence="18" key="3">
    <citation type="submission" date="2015-04" db="EMBL/GenBank/DDBJ databases">
        <authorList>
            <consortium name="FlyBase"/>
        </authorList>
    </citation>
    <scope>NUCLEOTIDE SEQUENCE</scope>
    <source>
        <strain evidence="18">W501</strain>
    </source>
</reference>
<dbReference type="FunFam" id="1.20.1050.10:FF:000081">
    <property type="entry name" value="Methionyl-tRNA synthetase"/>
    <property type="match status" value="1"/>
</dbReference>
<dbReference type="InterPro" id="IPR029038">
    <property type="entry name" value="MetRS_Zn"/>
</dbReference>
<dbReference type="Gene3D" id="3.40.50.620">
    <property type="entry name" value="HUPs"/>
    <property type="match status" value="1"/>
</dbReference>
<evidence type="ECO:0000256" key="5">
    <source>
        <dbReference type="ARBA" id="ARBA00022490"/>
    </source>
</evidence>
<keyword evidence="8 14" id="KW-0067">ATP-binding</keyword>
<evidence type="ECO:0000313" key="18">
    <source>
        <dbReference type="EMBL" id="KMY94954.1"/>
    </source>
</evidence>
<reference evidence="18" key="2">
    <citation type="submission" date="2014-06" db="EMBL/GenBank/DDBJ databases">
        <authorList>
            <person name="Hu T."/>
            <person name="Eisen M.B."/>
            <person name="Thornton K.R."/>
            <person name="Andolfatto P."/>
        </authorList>
    </citation>
    <scope>NUCLEOTIDE SEQUENCE</scope>
    <source>
        <strain evidence="18">W501</strain>
    </source>
</reference>
<evidence type="ECO:0000256" key="13">
    <source>
        <dbReference type="ARBA" id="ARBA00047364"/>
    </source>
</evidence>
<keyword evidence="9" id="KW-0694">RNA-binding</keyword>
<dbReference type="InterPro" id="IPR015413">
    <property type="entry name" value="Methionyl/Leucyl_tRNA_Synth"/>
</dbReference>
<dbReference type="EMBL" id="CM002911">
    <property type="protein sequence ID" value="KMY94954.1"/>
    <property type="molecule type" value="Genomic_DNA"/>
</dbReference>
<dbReference type="InterPro" id="IPR001412">
    <property type="entry name" value="aa-tRNA-synth_I_CS"/>
</dbReference>
<dbReference type="Gene3D" id="1.20.1050.10">
    <property type="match status" value="1"/>
</dbReference>
<dbReference type="CDD" id="cd07957">
    <property type="entry name" value="Anticodon_Ia_Met"/>
    <property type="match status" value="1"/>
</dbReference>
<evidence type="ECO:0000256" key="6">
    <source>
        <dbReference type="ARBA" id="ARBA00022598"/>
    </source>
</evidence>
<feature type="domain" description="WHEP-TRS" evidence="17">
    <location>
        <begin position="824"/>
        <end position="880"/>
    </location>
</feature>
<keyword evidence="7 14" id="KW-0547">Nucleotide-binding</keyword>
<dbReference type="SUPFAM" id="SSF47616">
    <property type="entry name" value="GST C-terminal domain-like"/>
    <property type="match status" value="1"/>
</dbReference>
<dbReference type="SMART" id="SM00991">
    <property type="entry name" value="WHEP-TRS"/>
    <property type="match status" value="3"/>
</dbReference>
<dbReference type="GO" id="GO:0005829">
    <property type="term" value="C:cytosol"/>
    <property type="evidence" value="ECO:0007669"/>
    <property type="project" value="TreeGrafter"/>
</dbReference>
<keyword evidence="11 14" id="KW-0030">Aminoacyl-tRNA synthetase</keyword>
<dbReference type="HAMAP" id="MF_00098">
    <property type="entry name" value="Met_tRNA_synth_type1"/>
    <property type="match status" value="1"/>
</dbReference>
<reference evidence="18" key="1">
    <citation type="journal article" date="2013" name="Genome Res.">
        <title>A second-generation assembly of the Drosophila simulans genome provides new insights into patterns of lineage-specific divergence.</title>
        <authorList>
            <person name="Hu T.T."/>
            <person name="Eisen M.B."/>
            <person name="Thornton K.R."/>
            <person name="Andolfatto P."/>
        </authorList>
    </citation>
    <scope>NUCLEOTIDE SEQUENCE [LARGE SCALE GENOMIC DNA]</scope>
    <source>
        <strain evidence="18">W501</strain>
    </source>
</reference>
<evidence type="ECO:0000256" key="8">
    <source>
        <dbReference type="ARBA" id="ARBA00022840"/>
    </source>
</evidence>
<dbReference type="GO" id="GO:0017101">
    <property type="term" value="C:aminoacyl-tRNA synthetase multienzyme complex"/>
    <property type="evidence" value="ECO:0007669"/>
    <property type="project" value="EnsemblMetazoa"/>
</dbReference>
<evidence type="ECO:0000259" key="16">
    <source>
        <dbReference type="PROSITE" id="PS50405"/>
    </source>
</evidence>
<dbReference type="InterPro" id="IPR014758">
    <property type="entry name" value="Met-tRNA_synth"/>
</dbReference>
<dbReference type="EC" id="6.1.1.10" evidence="3"/>
<dbReference type="Gene3D" id="1.10.287.10">
    <property type="entry name" value="S15/NS1, RNA-binding"/>
    <property type="match status" value="3"/>
</dbReference>
<dbReference type="PROSITE" id="PS00178">
    <property type="entry name" value="AA_TRNA_LIGASE_I"/>
    <property type="match status" value="1"/>
</dbReference>
<dbReference type="CDD" id="cd00939">
    <property type="entry name" value="MetRS_RNA"/>
    <property type="match status" value="3"/>
</dbReference>
<dbReference type="Proteomes" id="UP000035880">
    <property type="component" value="Chromosome 2R"/>
</dbReference>
<dbReference type="InterPro" id="IPR010987">
    <property type="entry name" value="Glutathione-S-Trfase_C-like"/>
</dbReference>
<dbReference type="AlphaFoldDB" id="A0A0J9RHI7"/>
<dbReference type="Bgee" id="FBgn0196649">
    <property type="expression patterns" value="Expressed in male reproductive system and 3 other cell types or tissues"/>
</dbReference>
<evidence type="ECO:0000256" key="10">
    <source>
        <dbReference type="ARBA" id="ARBA00022917"/>
    </source>
</evidence>
<comment type="similarity">
    <text evidence="2 14">Belongs to the class-I aminoacyl-tRNA synthetase family.</text>
</comment>
<dbReference type="SUPFAM" id="SSF47060">
    <property type="entry name" value="S15/NS1 RNA-binding domain"/>
    <property type="match status" value="3"/>
</dbReference>
<dbReference type="SUPFAM" id="SSF47323">
    <property type="entry name" value="Anticodon-binding domain of a subclass of class I aminoacyl-tRNA synthetases"/>
    <property type="match status" value="1"/>
</dbReference>
<dbReference type="Pfam" id="PF09334">
    <property type="entry name" value="tRNA-synt_1g"/>
    <property type="match status" value="1"/>
</dbReference>
<dbReference type="InterPro" id="IPR033911">
    <property type="entry name" value="MetRS_core"/>
</dbReference>
<feature type="compositionally biased region" description="Low complexity" evidence="15">
    <location>
        <begin position="874"/>
        <end position="885"/>
    </location>
</feature>
<dbReference type="InterPro" id="IPR023458">
    <property type="entry name" value="Met-tRNA_ligase_1"/>
</dbReference>
<dbReference type="PROSITE" id="PS50405">
    <property type="entry name" value="GST_CTER"/>
    <property type="match status" value="1"/>
</dbReference>
<evidence type="ECO:0000256" key="12">
    <source>
        <dbReference type="ARBA" id="ARBA00030904"/>
    </source>
</evidence>
<evidence type="ECO:0000256" key="1">
    <source>
        <dbReference type="ARBA" id="ARBA00004496"/>
    </source>
</evidence>
<dbReference type="Pfam" id="PF19303">
    <property type="entry name" value="Anticodon_3"/>
    <property type="match status" value="1"/>
</dbReference>
<dbReference type="InterPro" id="IPR041598">
    <property type="entry name" value="MARS_N"/>
</dbReference>
<dbReference type="Pfam" id="PF00458">
    <property type="entry name" value="WHEP-TRS"/>
    <property type="match status" value="3"/>
</dbReference>
<dbReference type="Gene3D" id="1.10.730.10">
    <property type="entry name" value="Isoleucyl-tRNA Synthetase, Domain 1"/>
    <property type="match status" value="1"/>
</dbReference>
<comment type="catalytic activity">
    <reaction evidence="13">
        <text>tRNA(Met) + L-methionine + ATP = L-methionyl-tRNA(Met) + AMP + diphosphate</text>
        <dbReference type="Rhea" id="RHEA:13481"/>
        <dbReference type="Rhea" id="RHEA-COMP:9667"/>
        <dbReference type="Rhea" id="RHEA-COMP:9698"/>
        <dbReference type="ChEBI" id="CHEBI:30616"/>
        <dbReference type="ChEBI" id="CHEBI:33019"/>
        <dbReference type="ChEBI" id="CHEBI:57844"/>
        <dbReference type="ChEBI" id="CHEBI:78442"/>
        <dbReference type="ChEBI" id="CHEBI:78530"/>
        <dbReference type="ChEBI" id="CHEBI:456215"/>
        <dbReference type="EC" id="6.1.1.10"/>
    </reaction>
</comment>
<keyword evidence="6 14" id="KW-0436">Ligase</keyword>
<dbReference type="InterPro" id="IPR009080">
    <property type="entry name" value="tRNAsynth_Ia_anticodon-bd"/>
</dbReference>
<dbReference type="PANTHER" id="PTHR45765:SF1">
    <property type="entry name" value="METHIONINE--TRNA LIGASE, CYTOPLASMIC"/>
    <property type="match status" value="1"/>
</dbReference>
<dbReference type="Pfam" id="PF14497">
    <property type="entry name" value="GST_C_3"/>
    <property type="match status" value="1"/>
</dbReference>
<accession>A0A0J9RHI7</accession>
<evidence type="ECO:0000256" key="7">
    <source>
        <dbReference type="ARBA" id="ARBA00022741"/>
    </source>
</evidence>
<sequence>MIIYTNEGNPLGLQLLMLAKFAKRPVKVQLVNLNDSKYKDLLVLPTLELDNGLRLFSPAAIAKYLLVGEGQQRDEWLEWSATLLAPALAHHMAVGHKADANALPVLNALVKKLDDKLKATPYLAGAKPSAADIAIWSLLAPDGTLKGAQNVDNLRDWYGRVKALPEVQEVLAEQPLKDLSFNALQQSNRYGGLHHVPLKRLSLADASKLLVDTTPTVADTVTNEEISAAKAAFTYTAPKEIKEERTVLPKPGERNVLITSALPYVNNVPHLGNIIGCVLSADIYARYSRSAGYNTLLICGTDEYGTATENKALAENLTPREICDKYFELHNAIYRWFGIGFDYFGRTTTQEQTDIVQEAFKDVLKAGYIITESVEQLLCQKCDRFLADRFVEGTCPHPGCGYEDARGDQCDKCGKLVNATELIRPRCKVCNTAPVLRSSDQLFIDLPKAEPQLKDWVDKSEGGWTHNAKVITRAWLKEGLKPRCITRDLKWGIPVPHEGFEKKVFYVWFDAPFGYVSMTKRYTKEYQQWWQPAKGTDVELFQFMAKDNVPFHSVVWPSVLLAINKGHTLVSHIMATEYLNYEDGKFSKSRGIGVFGNDAQETGIPADVWRFYLASARPEGQDSSFSWNDLAARNNSELLNNLGNFVNRALVFCEKNFSSTVPEVITTQDELVLLALINRELRGYINSMEKAKLRDGVRHLLAISRHGNGYMQSQQPWNLLKGTDDQKKRASTIIGLCVNIACLLANLLFPYMPTTARTLFGQLNAKQTPLNAEKPFVTLLLPAGHIIGKPSPLFAKLEQSFIDELKGKYGGAQDTNGAAQRQISAADLEKAVQAQADKVRELKASTKDKAVWQPEVTKLLDLKKQLEEAKKKTAAAAAPVATPAPSNGSQSVQDLEKAIQEQGDKVRKLKGSTKDKAVWQPEVNILLDLKKQLEAAQKAAKAAPAANAAPAASPAAPAAAAQVKALEGKIAQQAEKVRTLKATGDAAVWKPEVDILLSLKNELAALTGTPAAGGQGKGKKKK</sequence>
<keyword evidence="10 14" id="KW-0648">Protein biosynthesis</keyword>
<evidence type="ECO:0000256" key="9">
    <source>
        <dbReference type="ARBA" id="ARBA00022884"/>
    </source>
</evidence>
<dbReference type="InterPro" id="IPR041872">
    <property type="entry name" value="Anticodon_Met"/>
</dbReference>
<dbReference type="CDD" id="cd00570">
    <property type="entry name" value="GST_N_family"/>
    <property type="match status" value="1"/>
</dbReference>
<dbReference type="InterPro" id="IPR004046">
    <property type="entry name" value="GST_C"/>
</dbReference>
<dbReference type="FunFam" id="1.10.730.10:FF:000010">
    <property type="entry name" value="methionine--tRNA ligase, cytoplasmic"/>
    <property type="match status" value="1"/>
</dbReference>
<evidence type="ECO:0000256" key="14">
    <source>
        <dbReference type="RuleBase" id="RU363039"/>
    </source>
</evidence>
<dbReference type="PRINTS" id="PR01041">
    <property type="entry name" value="TRNASYNTHMET"/>
</dbReference>
<dbReference type="InterPro" id="IPR014729">
    <property type="entry name" value="Rossmann-like_a/b/a_fold"/>
</dbReference>
<organism evidence="18">
    <name type="scientific">Drosophila simulans</name>
    <name type="common">Fruit fly</name>
    <dbReference type="NCBI Taxonomy" id="7240"/>
    <lineage>
        <taxon>Eukaryota</taxon>
        <taxon>Metazoa</taxon>
        <taxon>Ecdysozoa</taxon>
        <taxon>Arthropoda</taxon>
        <taxon>Hexapoda</taxon>
        <taxon>Insecta</taxon>
        <taxon>Pterygota</taxon>
        <taxon>Neoptera</taxon>
        <taxon>Endopterygota</taxon>
        <taxon>Diptera</taxon>
        <taxon>Brachycera</taxon>
        <taxon>Muscomorpha</taxon>
        <taxon>Ephydroidea</taxon>
        <taxon>Drosophilidae</taxon>
        <taxon>Drosophila</taxon>
        <taxon>Sophophora</taxon>
    </lineage>
</organism>
<dbReference type="PROSITE" id="PS51185">
    <property type="entry name" value="WHEP_TRS_2"/>
    <property type="match status" value="3"/>
</dbReference>
<dbReference type="Pfam" id="PF18485">
    <property type="entry name" value="GST_N_5"/>
    <property type="match status" value="1"/>
</dbReference>
<evidence type="ECO:0000259" key="17">
    <source>
        <dbReference type="PROSITE" id="PS51185"/>
    </source>
</evidence>
<feature type="domain" description="GST C-terminal" evidence="16">
    <location>
        <begin position="66"/>
        <end position="179"/>
    </location>
</feature>
<dbReference type="PANTHER" id="PTHR45765">
    <property type="entry name" value="METHIONINE--TRNA LIGASE"/>
    <property type="match status" value="1"/>
</dbReference>
<dbReference type="SUPFAM" id="SSF57770">
    <property type="entry name" value="Methionyl-tRNA synthetase (MetRS), Zn-domain"/>
    <property type="match status" value="1"/>
</dbReference>
<evidence type="ECO:0000256" key="2">
    <source>
        <dbReference type="ARBA" id="ARBA00005594"/>
    </source>
</evidence>
<feature type="region of interest" description="Disordered" evidence="15">
    <location>
        <begin position="874"/>
        <end position="895"/>
    </location>
</feature>
<dbReference type="SUPFAM" id="SSF52374">
    <property type="entry name" value="Nucleotidylyl transferase"/>
    <property type="match status" value="1"/>
</dbReference>